<evidence type="ECO:0000256" key="1">
    <source>
        <dbReference type="ARBA" id="ARBA00001917"/>
    </source>
</evidence>
<dbReference type="NCBIfam" id="TIGR00737">
    <property type="entry name" value="nifR3_yhdG"/>
    <property type="match status" value="1"/>
</dbReference>
<feature type="binding site" evidence="14">
    <location>
        <begin position="225"/>
        <end position="226"/>
    </location>
    <ligand>
        <name>FMN</name>
        <dbReference type="ChEBI" id="CHEBI:58210"/>
    </ligand>
</feature>
<dbReference type="CDD" id="cd02801">
    <property type="entry name" value="DUS_like_FMN"/>
    <property type="match status" value="1"/>
</dbReference>
<dbReference type="GO" id="GO:0000049">
    <property type="term" value="F:tRNA binding"/>
    <property type="evidence" value="ECO:0007669"/>
    <property type="project" value="UniProtKB-KW"/>
</dbReference>
<keyword evidence="14" id="KW-0547">Nucleotide-binding</keyword>
<comment type="similarity">
    <text evidence="12">Belongs to the dus family.</text>
</comment>
<keyword evidence="9 12" id="KW-0560">Oxidoreductase</keyword>
<feature type="binding site" evidence="14">
    <location>
        <begin position="16"/>
        <end position="18"/>
    </location>
    <ligand>
        <name>FMN</name>
        <dbReference type="ChEBI" id="CHEBI:58210"/>
    </ligand>
</feature>
<protein>
    <recommendedName>
        <fullName evidence="12">tRNA-dihydrouridine synthase</fullName>
        <ecNumber evidence="12">1.3.1.-</ecNumber>
    </recommendedName>
</protein>
<keyword evidence="7" id="KW-0521">NADP</keyword>
<keyword evidence="3" id="KW-0820">tRNA-binding</keyword>
<comment type="cofactor">
    <cofactor evidence="1 12 14">
        <name>FMN</name>
        <dbReference type="ChEBI" id="CHEBI:58210"/>
    </cofactor>
</comment>
<feature type="binding site" evidence="14">
    <location>
        <position position="70"/>
    </location>
    <ligand>
        <name>FMN</name>
        <dbReference type="ChEBI" id="CHEBI:58210"/>
    </ligand>
</feature>
<keyword evidence="6 12" id="KW-0819">tRNA processing</keyword>
<dbReference type="Gene3D" id="3.20.20.70">
    <property type="entry name" value="Aldolase class I"/>
    <property type="match status" value="1"/>
</dbReference>
<proteinExistence type="inferred from homology"/>
<dbReference type="PIRSF" id="PIRSF006621">
    <property type="entry name" value="Dus"/>
    <property type="match status" value="1"/>
</dbReference>
<evidence type="ECO:0000256" key="6">
    <source>
        <dbReference type="ARBA" id="ARBA00022694"/>
    </source>
</evidence>
<name>A0A4R7KB57_9CLOT</name>
<accession>A0A4R7KB57</accession>
<feature type="active site" description="Proton donor" evidence="13">
    <location>
        <position position="101"/>
    </location>
</feature>
<keyword evidence="8" id="KW-0694">RNA-binding</keyword>
<dbReference type="EMBL" id="SOAZ01000031">
    <property type="protein sequence ID" value="TDT50320.1"/>
    <property type="molecule type" value="Genomic_DNA"/>
</dbReference>
<evidence type="ECO:0000256" key="5">
    <source>
        <dbReference type="ARBA" id="ARBA00022643"/>
    </source>
</evidence>
<evidence type="ECO:0000313" key="16">
    <source>
        <dbReference type="EMBL" id="TDT50320.1"/>
    </source>
</evidence>
<keyword evidence="4 12" id="KW-0285">Flavoprotein</keyword>
<feature type="binding site" evidence="14">
    <location>
        <position position="140"/>
    </location>
    <ligand>
        <name>FMN</name>
        <dbReference type="ChEBI" id="CHEBI:58210"/>
    </ligand>
</feature>
<dbReference type="GO" id="GO:0017150">
    <property type="term" value="F:tRNA dihydrouridine synthase activity"/>
    <property type="evidence" value="ECO:0007669"/>
    <property type="project" value="InterPro"/>
</dbReference>
<comment type="catalytic activity">
    <reaction evidence="11">
        <text>a 5,6-dihydrouridine in tRNA + NAD(+) = a uridine in tRNA + NADH + H(+)</text>
        <dbReference type="Rhea" id="RHEA:54452"/>
        <dbReference type="Rhea" id="RHEA-COMP:13339"/>
        <dbReference type="Rhea" id="RHEA-COMP:13887"/>
        <dbReference type="ChEBI" id="CHEBI:15378"/>
        <dbReference type="ChEBI" id="CHEBI:57540"/>
        <dbReference type="ChEBI" id="CHEBI:57945"/>
        <dbReference type="ChEBI" id="CHEBI:65315"/>
        <dbReference type="ChEBI" id="CHEBI:74443"/>
    </reaction>
</comment>
<feature type="domain" description="DUS-like FMN-binding" evidence="15">
    <location>
        <begin position="14"/>
        <end position="319"/>
    </location>
</feature>
<gene>
    <name evidence="16" type="ORF">EDD71_13123</name>
</gene>
<dbReference type="GO" id="GO:0050660">
    <property type="term" value="F:flavin adenine dinucleotide binding"/>
    <property type="evidence" value="ECO:0007669"/>
    <property type="project" value="InterPro"/>
</dbReference>
<evidence type="ECO:0000256" key="8">
    <source>
        <dbReference type="ARBA" id="ARBA00022884"/>
    </source>
</evidence>
<dbReference type="InterPro" id="IPR018517">
    <property type="entry name" value="tRNA_hU_synthase_CS"/>
</dbReference>
<evidence type="ECO:0000256" key="10">
    <source>
        <dbReference type="ARBA" id="ARBA00048205"/>
    </source>
</evidence>
<evidence type="ECO:0000256" key="2">
    <source>
        <dbReference type="ARBA" id="ARBA00002790"/>
    </source>
</evidence>
<keyword evidence="5 12" id="KW-0288">FMN</keyword>
<dbReference type="InterPro" id="IPR024036">
    <property type="entry name" value="tRNA-dHydroUridine_Synthase_C"/>
</dbReference>
<comment type="catalytic activity">
    <reaction evidence="10">
        <text>a 5,6-dihydrouridine in tRNA + NADP(+) = a uridine in tRNA + NADPH + H(+)</text>
        <dbReference type="Rhea" id="RHEA:23624"/>
        <dbReference type="Rhea" id="RHEA-COMP:13339"/>
        <dbReference type="Rhea" id="RHEA-COMP:13887"/>
        <dbReference type="ChEBI" id="CHEBI:15378"/>
        <dbReference type="ChEBI" id="CHEBI:57783"/>
        <dbReference type="ChEBI" id="CHEBI:58349"/>
        <dbReference type="ChEBI" id="CHEBI:65315"/>
        <dbReference type="ChEBI" id="CHEBI:74443"/>
    </reaction>
</comment>
<evidence type="ECO:0000256" key="9">
    <source>
        <dbReference type="ARBA" id="ARBA00023002"/>
    </source>
</evidence>
<dbReference type="InterPro" id="IPR001269">
    <property type="entry name" value="DUS_fam"/>
</dbReference>
<comment type="caution">
    <text evidence="16">The sequence shown here is derived from an EMBL/GenBank/DDBJ whole genome shotgun (WGS) entry which is preliminary data.</text>
</comment>
<evidence type="ECO:0000256" key="4">
    <source>
        <dbReference type="ARBA" id="ARBA00022630"/>
    </source>
</evidence>
<evidence type="ECO:0000256" key="11">
    <source>
        <dbReference type="ARBA" id="ARBA00048802"/>
    </source>
</evidence>
<dbReference type="OrthoDB" id="9764501at2"/>
<dbReference type="SUPFAM" id="SSF51395">
    <property type="entry name" value="FMN-linked oxidoreductases"/>
    <property type="match status" value="1"/>
</dbReference>
<dbReference type="Gene3D" id="1.10.1200.80">
    <property type="entry name" value="Putative flavin oxidoreducatase, domain 2"/>
    <property type="match status" value="1"/>
</dbReference>
<evidence type="ECO:0000256" key="12">
    <source>
        <dbReference type="PIRNR" id="PIRNR006621"/>
    </source>
</evidence>
<feature type="binding site" evidence="14">
    <location>
        <position position="170"/>
    </location>
    <ligand>
        <name>FMN</name>
        <dbReference type="ChEBI" id="CHEBI:58210"/>
    </ligand>
</feature>
<dbReference type="InterPro" id="IPR013785">
    <property type="entry name" value="Aldolase_TIM"/>
</dbReference>
<dbReference type="EC" id="1.3.1.-" evidence="12"/>
<evidence type="ECO:0000256" key="14">
    <source>
        <dbReference type="PIRSR" id="PIRSR006621-2"/>
    </source>
</evidence>
<comment type="function">
    <text evidence="2 12">Catalyzes the synthesis of 5,6-dihydrouridine (D), a modified base found in the D-loop of most tRNAs, via the reduction of the C5-C6 double bond in target uridines.</text>
</comment>
<dbReference type="Proteomes" id="UP000295325">
    <property type="component" value="Unassembled WGS sequence"/>
</dbReference>
<evidence type="ECO:0000259" key="15">
    <source>
        <dbReference type="Pfam" id="PF01207"/>
    </source>
</evidence>
<dbReference type="PANTHER" id="PTHR45846">
    <property type="entry name" value="TRNA-DIHYDROURIDINE(47) SYNTHASE [NAD(P)(+)]-LIKE"/>
    <property type="match status" value="1"/>
</dbReference>
<dbReference type="AlphaFoldDB" id="A0A4R7KB57"/>
<evidence type="ECO:0000256" key="7">
    <source>
        <dbReference type="ARBA" id="ARBA00022857"/>
    </source>
</evidence>
<dbReference type="RefSeq" id="WP_133629261.1">
    <property type="nucleotide sequence ID" value="NZ_SOAZ01000031.1"/>
</dbReference>
<evidence type="ECO:0000313" key="17">
    <source>
        <dbReference type="Proteomes" id="UP000295325"/>
    </source>
</evidence>
<dbReference type="PANTHER" id="PTHR45846:SF1">
    <property type="entry name" value="TRNA-DIHYDROURIDINE(47) SYNTHASE [NAD(P)(+)]-LIKE"/>
    <property type="match status" value="1"/>
</dbReference>
<sequence>MKIGNFKPANEVFLAPMAGVTDKAFRIICREFGCGLVYTEMVSSRGLHYGSKKTELMLDIDDEEAPVVVQIFGSEPDIMAETAELVSLNPKVAVVDINMGCPAPKIVKNCDGSALMRDPELAERIIKKVVSRSKKPVTVKIRKGWDERSVNAVEFAKMIEASGASAIAIHGRTRAQMYEGRADWNIIRRVKEAVNIPVIGNGDVVDPETAKGLFEETGCDAIMIGRGALGNPWIFKRTVEYLNTGKLLPEPSFDERIDVALKHLDLAFKFKGNKGVIEMRKHMAWYLKGIKNAANIRDTINKLNDINEIKNILLQYKKEIKGM</sequence>
<dbReference type="InterPro" id="IPR004652">
    <property type="entry name" value="DusB-like"/>
</dbReference>
<dbReference type="InterPro" id="IPR035587">
    <property type="entry name" value="DUS-like_FMN-bd"/>
</dbReference>
<keyword evidence="17" id="KW-1185">Reference proteome</keyword>
<dbReference type="Pfam" id="PF01207">
    <property type="entry name" value="Dus"/>
    <property type="match status" value="1"/>
</dbReference>
<reference evidence="16 17" key="1">
    <citation type="submission" date="2019-03" db="EMBL/GenBank/DDBJ databases">
        <title>Genomic Encyclopedia of Type Strains, Phase IV (KMG-IV): sequencing the most valuable type-strain genomes for metagenomic binning, comparative biology and taxonomic classification.</title>
        <authorList>
            <person name="Goeker M."/>
        </authorList>
    </citation>
    <scope>NUCLEOTIDE SEQUENCE [LARGE SCALE GENOMIC DNA]</scope>
    <source>
        <strain evidence="16 17">DSM 24455</strain>
    </source>
</reference>
<organism evidence="16 17">
    <name type="scientific">Fonticella tunisiensis</name>
    <dbReference type="NCBI Taxonomy" id="1096341"/>
    <lineage>
        <taxon>Bacteria</taxon>
        <taxon>Bacillati</taxon>
        <taxon>Bacillota</taxon>
        <taxon>Clostridia</taxon>
        <taxon>Eubacteriales</taxon>
        <taxon>Clostridiaceae</taxon>
        <taxon>Fonticella</taxon>
    </lineage>
</organism>
<dbReference type="PROSITE" id="PS01136">
    <property type="entry name" value="UPF0034"/>
    <property type="match status" value="1"/>
</dbReference>
<evidence type="ECO:0000256" key="3">
    <source>
        <dbReference type="ARBA" id="ARBA00022555"/>
    </source>
</evidence>
<evidence type="ECO:0000256" key="13">
    <source>
        <dbReference type="PIRSR" id="PIRSR006621-1"/>
    </source>
</evidence>